<reference evidence="24" key="1">
    <citation type="submission" date="2025-08" db="UniProtKB">
        <authorList>
            <consortium name="RefSeq"/>
        </authorList>
    </citation>
    <scope>IDENTIFICATION</scope>
</reference>
<dbReference type="InterPro" id="IPR045326">
    <property type="entry name" value="ATG17-like_dom"/>
</dbReference>
<evidence type="ECO:0000256" key="18">
    <source>
        <dbReference type="ARBA" id="ARBA00080154"/>
    </source>
</evidence>
<dbReference type="GO" id="GO:0008285">
    <property type="term" value="P:negative regulation of cell population proliferation"/>
    <property type="evidence" value="ECO:0007669"/>
    <property type="project" value="UniProtKB-ARBA"/>
</dbReference>
<dbReference type="GO" id="GO:0034517">
    <property type="term" value="P:ribophagy"/>
    <property type="evidence" value="ECO:0007669"/>
    <property type="project" value="TreeGrafter"/>
</dbReference>
<sequence>MLYIFSVEPGNMLTFDMDYACESVGQLKEVIEQTQSIAVDKQVLLVSGGECLNSAAAVSSYGSGTDTNPIFLFNKKLHEAPDPTTPEIKRHNPHSDKLDLQIRRKLEMVCNQEPSMNTLRARTSLAQEFLQLSQEEAKLCKERIHEQHLQQQAWSAVIANLEDAMEAFKYKANRFTTSFGSFLNRQSHFRSMLEAFPEDSKMLSQVPLLDKLTQIMAENQSPNSTSQGKIQQSPATLLDYVLRSDPNASLDGLAERCKKGLQHINPEMLAQVRNQVDELVSRVEKPQFKQIRGLEKRLSGLEELQQKAEQVVADQDALFQHFQSLYTRASKLKELERPQVIPELSAMNGRDLTSMHEKYLSLRDIARRCTHAKEELSENLKVRLYFITRNENLIAELSVTLAAYEQKIVNLASDMSKIEQIHSAPQVYARSVAEVVRRKQYSNLFLKWAGQISAHCTDVYRQEVDQRRSYNLQIRSHFLRSLFPGLEDMPPPFATKNPKVFDDRLPGVEIADVDSLKKSVPADLINLLEASGSVPSLSFMDLESHTSSDISKKTESDSVSHQGVRIFETNLANSPVDPGYVTDNSNNANLEKMLDSVAPFQERSPAAEAKPEQETGDRAKMKKTVEGLKNSVGAFAVQATTLAEDVARWKAEIMGDANEITASLLQLVNGLQNEKEVLMGKLEIEQHKLKDAQSEIEIYYDQLRQMKEVVEQSETEMRIRDADFRSSITKLELQHELDLEQLQSKSCQVVKEFEARLNEAQNEICMLQRDRDEHQMQIERMQAEFEQRLALVNEEYQRRELAVREELERQHKSDVESLRCRYRLTASVISDSGASPPPPASPSQEIEARWRQRELELLEKITALEQALEDRNGRHLRSLSKPSPAVETSMETESAPASAVGPMAQSMLESQYRIMSESTFGQSMMDSTFRLQSPNANTDSLAREIIEQIHAKEIEIQKLQIQLALTCGFGYVSPISSDRVSILSCCKGDTVLLTYDDNYENYVIFMLGPLLHFLHKDSLDIMGLSTVREKVTRSWIIGEVVEREYCEARRGTNRYKVPVGTRFFRVKVHPWDRQGAAKREQERRQVLRAAISAAQSQAIPPPPNPVSPSPASPVSSPATSI</sequence>
<keyword evidence="8" id="KW-0653">Protein transport</keyword>
<dbReference type="Pfam" id="PF10377">
    <property type="entry name" value="ATG11"/>
    <property type="match status" value="1"/>
</dbReference>
<dbReference type="PANTHER" id="PTHR13222">
    <property type="entry name" value="RB1-INDUCIBLE COILED-COIL"/>
    <property type="match status" value="1"/>
</dbReference>
<evidence type="ECO:0000256" key="5">
    <source>
        <dbReference type="ARBA" id="ARBA00022448"/>
    </source>
</evidence>
<keyword evidence="11 19" id="KW-0175">Coiled coil</keyword>
<name>A0AAJ7SEV2_9ACAR</name>
<dbReference type="RefSeq" id="XP_028967310.1">
    <property type="nucleotide sequence ID" value="XM_029111477.1"/>
</dbReference>
<evidence type="ECO:0000256" key="7">
    <source>
        <dbReference type="ARBA" id="ARBA00022553"/>
    </source>
</evidence>
<evidence type="ECO:0000256" key="12">
    <source>
        <dbReference type="ARBA" id="ARBA00023163"/>
    </source>
</evidence>
<dbReference type="KEGG" id="goe:100899837"/>
<feature type="domain" description="Autophagy-related protein 11 C-terminal" evidence="22">
    <location>
        <begin position="977"/>
        <end position="1069"/>
    </location>
</feature>
<keyword evidence="5" id="KW-0813">Transport</keyword>
<dbReference type="GO" id="GO:0005829">
    <property type="term" value="C:cytosol"/>
    <property type="evidence" value="ECO:0007669"/>
    <property type="project" value="UniProtKB-SubCell"/>
</dbReference>
<keyword evidence="10" id="KW-0805">Transcription regulation</keyword>
<dbReference type="GO" id="GO:0005764">
    <property type="term" value="C:lysosome"/>
    <property type="evidence" value="ECO:0007669"/>
    <property type="project" value="UniProtKB-SubCell"/>
</dbReference>
<gene>
    <name evidence="24" type="primary">LOC100899837</name>
</gene>
<keyword evidence="14" id="KW-0539">Nucleus</keyword>
<evidence type="ECO:0000313" key="24">
    <source>
        <dbReference type="RefSeq" id="XP_028967310.1"/>
    </source>
</evidence>
<dbReference type="CDD" id="cd17060">
    <property type="entry name" value="Ubl_RB1CC1"/>
    <property type="match status" value="1"/>
</dbReference>
<evidence type="ECO:0000256" key="13">
    <source>
        <dbReference type="ARBA" id="ARBA00023228"/>
    </source>
</evidence>
<evidence type="ECO:0000256" key="4">
    <source>
        <dbReference type="ARBA" id="ARBA00004514"/>
    </source>
</evidence>
<dbReference type="GO" id="GO:0034045">
    <property type="term" value="C:phagophore assembly site membrane"/>
    <property type="evidence" value="ECO:0007669"/>
    <property type="project" value="TreeGrafter"/>
</dbReference>
<dbReference type="GO" id="GO:0061723">
    <property type="term" value="P:glycophagy"/>
    <property type="evidence" value="ECO:0007669"/>
    <property type="project" value="TreeGrafter"/>
</dbReference>
<feature type="compositionally biased region" description="Pro residues" evidence="20">
    <location>
        <begin position="1099"/>
        <end position="1111"/>
    </location>
</feature>
<evidence type="ECO:0000256" key="1">
    <source>
        <dbReference type="ARBA" id="ARBA00004123"/>
    </source>
</evidence>
<dbReference type="InterPro" id="IPR029071">
    <property type="entry name" value="Ubiquitin-like_domsf"/>
</dbReference>
<accession>A0AAJ7SEV2</accession>
<dbReference type="Pfam" id="PF04108">
    <property type="entry name" value="ATG17_like"/>
    <property type="match status" value="1"/>
</dbReference>
<evidence type="ECO:0000256" key="3">
    <source>
        <dbReference type="ARBA" id="ARBA00004371"/>
    </source>
</evidence>
<evidence type="ECO:0000256" key="2">
    <source>
        <dbReference type="ARBA" id="ARBA00004329"/>
    </source>
</evidence>
<dbReference type="AlphaFoldDB" id="A0AAJ7SEV2"/>
<keyword evidence="23" id="KW-1185">Reference proteome</keyword>
<dbReference type="InterPro" id="IPR040040">
    <property type="entry name" value="ATG11"/>
</dbReference>
<evidence type="ECO:0000256" key="17">
    <source>
        <dbReference type="ARBA" id="ARBA00069790"/>
    </source>
</evidence>
<feature type="coiled-coil region" evidence="19">
    <location>
        <begin position="675"/>
        <end position="716"/>
    </location>
</feature>
<evidence type="ECO:0000256" key="10">
    <source>
        <dbReference type="ARBA" id="ARBA00023015"/>
    </source>
</evidence>
<dbReference type="SUPFAM" id="SSF54236">
    <property type="entry name" value="Ubiquitin-like"/>
    <property type="match status" value="1"/>
</dbReference>
<evidence type="ECO:0000313" key="23">
    <source>
        <dbReference type="Proteomes" id="UP000694867"/>
    </source>
</evidence>
<dbReference type="CTD" id="40700"/>
<keyword evidence="9" id="KW-0072">Autophagy</keyword>
<dbReference type="GO" id="GO:0034727">
    <property type="term" value="P:piecemeal microautophagy of the nucleus"/>
    <property type="evidence" value="ECO:0007669"/>
    <property type="project" value="TreeGrafter"/>
</dbReference>
<feature type="compositionally biased region" description="Low complexity" evidence="20">
    <location>
        <begin position="1112"/>
        <end position="1121"/>
    </location>
</feature>
<protein>
    <recommendedName>
        <fullName evidence="17">RB1-inducible coiled-coil protein 1</fullName>
    </recommendedName>
    <alternativeName>
        <fullName evidence="18">FAK family kinase-interacting protein of 200 kDa</fullName>
    </alternativeName>
</protein>
<dbReference type="GO" id="GO:1990316">
    <property type="term" value="C:Atg1/ULK1 kinase complex"/>
    <property type="evidence" value="ECO:0007669"/>
    <property type="project" value="TreeGrafter"/>
</dbReference>
<evidence type="ECO:0000256" key="19">
    <source>
        <dbReference type="SAM" id="Coils"/>
    </source>
</evidence>
<dbReference type="Gene3D" id="3.10.20.90">
    <property type="entry name" value="Phosphatidylinositol 3-kinase Catalytic Subunit, Chain A, domain 1"/>
    <property type="match status" value="1"/>
</dbReference>
<dbReference type="GO" id="GO:0061709">
    <property type="term" value="P:reticulophagy"/>
    <property type="evidence" value="ECO:0007669"/>
    <property type="project" value="TreeGrafter"/>
</dbReference>
<proteinExistence type="predicted"/>
<evidence type="ECO:0000256" key="16">
    <source>
        <dbReference type="ARBA" id="ARBA00053494"/>
    </source>
</evidence>
<dbReference type="GO" id="GO:0060090">
    <property type="term" value="F:molecular adaptor activity"/>
    <property type="evidence" value="ECO:0007669"/>
    <property type="project" value="TreeGrafter"/>
</dbReference>
<dbReference type="GO" id="GO:0019901">
    <property type="term" value="F:protein kinase binding"/>
    <property type="evidence" value="ECO:0007669"/>
    <property type="project" value="UniProtKB-ARBA"/>
</dbReference>
<dbReference type="GO" id="GO:0000422">
    <property type="term" value="P:autophagy of mitochondrion"/>
    <property type="evidence" value="ECO:0007669"/>
    <property type="project" value="TreeGrafter"/>
</dbReference>
<dbReference type="Proteomes" id="UP000694867">
    <property type="component" value="Unplaced"/>
</dbReference>
<comment type="subcellular location">
    <subcellularLocation>
        <location evidence="4">Cytoplasm</location>
        <location evidence="4">Cytosol</location>
    </subcellularLocation>
    <subcellularLocation>
        <location evidence="3">Lysosome</location>
    </subcellularLocation>
    <subcellularLocation>
        <location evidence="1">Nucleus</location>
    </subcellularLocation>
    <subcellularLocation>
        <location evidence="2">Preautophagosomal structure</location>
    </subcellularLocation>
</comment>
<evidence type="ECO:0000256" key="15">
    <source>
        <dbReference type="ARBA" id="ARBA00023306"/>
    </source>
</evidence>
<feature type="coiled-coil region" evidence="19">
    <location>
        <begin position="387"/>
        <end position="421"/>
    </location>
</feature>
<evidence type="ECO:0000256" key="6">
    <source>
        <dbReference type="ARBA" id="ARBA00022490"/>
    </source>
</evidence>
<feature type="compositionally biased region" description="Basic and acidic residues" evidence="20">
    <location>
        <begin position="609"/>
        <end position="618"/>
    </location>
</feature>
<dbReference type="GO" id="GO:0000045">
    <property type="term" value="P:autophagosome assembly"/>
    <property type="evidence" value="ECO:0007669"/>
    <property type="project" value="InterPro"/>
</dbReference>
<feature type="region of interest" description="Disordered" evidence="20">
    <location>
        <begin position="872"/>
        <end position="901"/>
    </location>
</feature>
<keyword evidence="12" id="KW-0804">Transcription</keyword>
<keyword evidence="13" id="KW-0458">Lysosome</keyword>
<dbReference type="GeneID" id="100899837"/>
<dbReference type="GO" id="GO:0005634">
    <property type="term" value="C:nucleus"/>
    <property type="evidence" value="ECO:0007669"/>
    <property type="project" value="UniProtKB-SubCell"/>
</dbReference>
<evidence type="ECO:0000256" key="9">
    <source>
        <dbReference type="ARBA" id="ARBA00023006"/>
    </source>
</evidence>
<dbReference type="InterPro" id="IPR019460">
    <property type="entry name" value="Atg11_C"/>
</dbReference>
<evidence type="ECO:0000259" key="21">
    <source>
        <dbReference type="Pfam" id="PF04108"/>
    </source>
</evidence>
<evidence type="ECO:0000256" key="14">
    <source>
        <dbReference type="ARBA" id="ARBA00023242"/>
    </source>
</evidence>
<dbReference type="GO" id="GO:0015031">
    <property type="term" value="P:protein transport"/>
    <property type="evidence" value="ECO:0007669"/>
    <property type="project" value="UniProtKB-KW"/>
</dbReference>
<organism evidence="23 24">
    <name type="scientific">Galendromus occidentalis</name>
    <name type="common">western predatory mite</name>
    <dbReference type="NCBI Taxonomy" id="34638"/>
    <lineage>
        <taxon>Eukaryota</taxon>
        <taxon>Metazoa</taxon>
        <taxon>Ecdysozoa</taxon>
        <taxon>Arthropoda</taxon>
        <taxon>Chelicerata</taxon>
        <taxon>Arachnida</taxon>
        <taxon>Acari</taxon>
        <taxon>Parasitiformes</taxon>
        <taxon>Mesostigmata</taxon>
        <taxon>Gamasina</taxon>
        <taxon>Phytoseioidea</taxon>
        <taxon>Phytoseiidae</taxon>
        <taxon>Typhlodrominae</taxon>
        <taxon>Galendromus</taxon>
    </lineage>
</organism>
<keyword evidence="15" id="KW-0131">Cell cycle</keyword>
<evidence type="ECO:0000256" key="20">
    <source>
        <dbReference type="SAM" id="MobiDB-lite"/>
    </source>
</evidence>
<evidence type="ECO:0000259" key="22">
    <source>
        <dbReference type="Pfam" id="PF10377"/>
    </source>
</evidence>
<dbReference type="GO" id="GO:0031090">
    <property type="term" value="C:organelle membrane"/>
    <property type="evidence" value="ECO:0007669"/>
    <property type="project" value="UniProtKB-ARBA"/>
</dbReference>
<keyword evidence="6" id="KW-0963">Cytoplasm</keyword>
<evidence type="ECO:0000256" key="11">
    <source>
        <dbReference type="ARBA" id="ARBA00023054"/>
    </source>
</evidence>
<dbReference type="FunFam" id="3.10.20.90:FF:000049">
    <property type="entry name" value="RB1-inducible coiled-coil protein 1 isoform X1"/>
    <property type="match status" value="1"/>
</dbReference>
<comment type="function">
    <text evidence="16">Involved in autophagy. Regulates early events but also late events of autophagosome formation through direct interaction with Atg16L1. Required for the formation of the autophagosome-like double-membrane structure that surrounds the Salmonella-containing vacuole (SCV) during S.typhimurium infection and subsequent xenophagy. Involved in repair of DNA damage caused by ionizing radiation, which subsequently improves cell survival by decreasing apoptosis. Inhibits PTK2/FAK1 and PTK2B/PYK2 kinase activity, affecting their downstream signaling pathways. Plays a role as a modulator of TGF-beta-signaling by restricting substrate specificity of RNF111. Functions as a DNA-binding transcription factor. Is a potent regulator of the RB1 pathway through induction of RB1 expression. Plays a crucial role in muscular differentiation. Plays an indispensable role in fetal hematopoiesis and in the regulation of neuronal homeostasis.</text>
</comment>
<feature type="domain" description="Autophagy protein ATG17-like" evidence="21">
    <location>
        <begin position="117"/>
        <end position="474"/>
    </location>
</feature>
<keyword evidence="7" id="KW-0597">Phosphoprotein</keyword>
<evidence type="ECO:0000256" key="8">
    <source>
        <dbReference type="ARBA" id="ARBA00022927"/>
    </source>
</evidence>
<feature type="region of interest" description="Disordered" evidence="20">
    <location>
        <begin position="1092"/>
        <end position="1121"/>
    </location>
</feature>
<dbReference type="PANTHER" id="PTHR13222:SF1">
    <property type="entry name" value="RB1-INDUCIBLE COILED-COIL PROTEIN 1"/>
    <property type="match status" value="1"/>
</dbReference>
<feature type="region of interest" description="Disordered" evidence="20">
    <location>
        <begin position="599"/>
        <end position="618"/>
    </location>
</feature>